<dbReference type="InterPro" id="IPR000150">
    <property type="entry name" value="Cof"/>
</dbReference>
<dbReference type="InterPro" id="IPR006379">
    <property type="entry name" value="HAD-SF_hydro_IIB"/>
</dbReference>
<dbReference type="SFLD" id="SFLDG01140">
    <property type="entry name" value="C2.B:_Phosphomannomutase_and_P"/>
    <property type="match status" value="1"/>
</dbReference>
<dbReference type="Gene3D" id="3.30.1240.10">
    <property type="match status" value="1"/>
</dbReference>
<dbReference type="InterPro" id="IPR036412">
    <property type="entry name" value="HAD-like_sf"/>
</dbReference>
<dbReference type="GO" id="GO:0005829">
    <property type="term" value="C:cytosol"/>
    <property type="evidence" value="ECO:0007669"/>
    <property type="project" value="TreeGrafter"/>
</dbReference>
<proteinExistence type="predicted"/>
<reference evidence="1 2" key="1">
    <citation type="journal article" date="2019" name="Appl. Microbiol. Biotechnol.">
        <title>Uncovering carbohydrate metabolism through a genotype-phenotype association study of 56 lactic acid bacteria genomes.</title>
        <authorList>
            <person name="Buron-Moles G."/>
            <person name="Chailyan A."/>
            <person name="Dolejs I."/>
            <person name="Forster J."/>
            <person name="Miks M.H."/>
        </authorList>
    </citation>
    <scope>NUCLEOTIDE SEQUENCE [LARGE SCALE GENOMIC DNA]</scope>
    <source>
        <strain evidence="1 2">ATCC 700006</strain>
    </source>
</reference>
<keyword evidence="2" id="KW-1185">Reference proteome</keyword>
<name>A0A4R5NBR9_9LACO</name>
<dbReference type="STRING" id="907931.GCA_000165675_01870"/>
<dbReference type="GO" id="GO:0016791">
    <property type="term" value="F:phosphatase activity"/>
    <property type="evidence" value="ECO:0007669"/>
    <property type="project" value="TreeGrafter"/>
</dbReference>
<protein>
    <recommendedName>
        <fullName evidence="3">Sucrose phosphatase-like domain-containing protein</fullName>
    </recommendedName>
</protein>
<dbReference type="EMBL" id="PUFI01000002">
    <property type="protein sequence ID" value="TDG70092.1"/>
    <property type="molecule type" value="Genomic_DNA"/>
</dbReference>
<evidence type="ECO:0000313" key="2">
    <source>
        <dbReference type="Proteomes" id="UP000295681"/>
    </source>
</evidence>
<dbReference type="InterPro" id="IPR023214">
    <property type="entry name" value="HAD_sf"/>
</dbReference>
<dbReference type="SUPFAM" id="SSF56784">
    <property type="entry name" value="HAD-like"/>
    <property type="match status" value="1"/>
</dbReference>
<dbReference type="Proteomes" id="UP000295681">
    <property type="component" value="Unassembled WGS sequence"/>
</dbReference>
<evidence type="ECO:0000313" key="1">
    <source>
        <dbReference type="EMBL" id="TDG70092.1"/>
    </source>
</evidence>
<dbReference type="AlphaFoldDB" id="A0A4R5NBR9"/>
<dbReference type="NCBIfam" id="TIGR00099">
    <property type="entry name" value="Cof-subfamily"/>
    <property type="match status" value="1"/>
</dbReference>
<dbReference type="GO" id="GO:0000287">
    <property type="term" value="F:magnesium ion binding"/>
    <property type="evidence" value="ECO:0007669"/>
    <property type="project" value="TreeGrafter"/>
</dbReference>
<dbReference type="SFLD" id="SFLDS00003">
    <property type="entry name" value="Haloacid_Dehalogenase"/>
    <property type="match status" value="1"/>
</dbReference>
<organism evidence="1 2">
    <name type="scientific">Leuconostoc fallax</name>
    <dbReference type="NCBI Taxonomy" id="1251"/>
    <lineage>
        <taxon>Bacteria</taxon>
        <taxon>Bacillati</taxon>
        <taxon>Bacillota</taxon>
        <taxon>Bacilli</taxon>
        <taxon>Lactobacillales</taxon>
        <taxon>Lactobacillaceae</taxon>
        <taxon>Leuconostoc</taxon>
    </lineage>
</organism>
<dbReference type="NCBIfam" id="TIGR01484">
    <property type="entry name" value="HAD-SF-IIB"/>
    <property type="match status" value="1"/>
</dbReference>
<dbReference type="RefSeq" id="WP_010006843.1">
    <property type="nucleotide sequence ID" value="NZ_JAGYGP010000003.1"/>
</dbReference>
<dbReference type="PANTHER" id="PTHR10000:SF53">
    <property type="entry name" value="5-AMINO-6-(5-PHOSPHO-D-RIBITYLAMINO)URACIL PHOSPHATASE YBJI-RELATED"/>
    <property type="match status" value="1"/>
</dbReference>
<evidence type="ECO:0008006" key="3">
    <source>
        <dbReference type="Google" id="ProtNLM"/>
    </source>
</evidence>
<gene>
    <name evidence="1" type="ORF">C5L23_001616</name>
</gene>
<dbReference type="Pfam" id="PF08282">
    <property type="entry name" value="Hydrolase_3"/>
    <property type="match status" value="1"/>
</dbReference>
<dbReference type="Gene3D" id="3.40.50.1000">
    <property type="entry name" value="HAD superfamily/HAD-like"/>
    <property type="match status" value="1"/>
</dbReference>
<accession>A0A4R5NBR9</accession>
<comment type="caution">
    <text evidence="1">The sequence shown here is derived from an EMBL/GenBank/DDBJ whole genome shotgun (WGS) entry which is preliminary data.</text>
</comment>
<dbReference type="PANTHER" id="PTHR10000">
    <property type="entry name" value="PHOSPHOSERINE PHOSPHATASE"/>
    <property type="match status" value="1"/>
</dbReference>
<sequence length="272" mass="31246">MSIKLIATDLDGTFLRDDKSFDAPLFQKVFEKLEQQNIEFAVATGVHQRRIDMIFKHFKDYPINFVTNNGARVIRSDNTVLFEKALPLDVLKDIQILLNHYQPRPDHGLVYATDHTAYMPRSNPKGMNQRYFQYFNEKKYFDDVDEIDQPIFKVTMNWQNHDESLFYHAAHQALGHRVHITETGTGGIDIVPAHVNKASGLKILAQNLSIEPQNIAAFGDGGNDLEMLNFVGHPYLMPNTRHKLNLLQDYQIVHNDNNHSGVLYTIDQLIIS</sequence>